<evidence type="ECO:0000256" key="5">
    <source>
        <dbReference type="RuleBase" id="RU003513"/>
    </source>
</evidence>
<name>A0ABV3QC75_9GAMM</name>
<dbReference type="InterPro" id="IPR029767">
    <property type="entry name" value="WecB-like"/>
</dbReference>
<evidence type="ECO:0000256" key="2">
    <source>
        <dbReference type="ARBA" id="ARBA00036080"/>
    </source>
</evidence>
<evidence type="ECO:0000313" key="7">
    <source>
        <dbReference type="EMBL" id="MEW9571392.1"/>
    </source>
</evidence>
<dbReference type="SUPFAM" id="SSF53756">
    <property type="entry name" value="UDP-Glycosyltransferase/glycogen phosphorylase"/>
    <property type="match status" value="1"/>
</dbReference>
<evidence type="ECO:0000313" key="8">
    <source>
        <dbReference type="Proteomes" id="UP001556220"/>
    </source>
</evidence>
<dbReference type="NCBIfam" id="TIGR00236">
    <property type="entry name" value="wecB"/>
    <property type="match status" value="1"/>
</dbReference>
<proteinExistence type="inferred from homology"/>
<comment type="caution">
    <text evidence="7">The sequence shown here is derived from an EMBL/GenBank/DDBJ whole genome shotgun (WGS) entry which is preliminary data.</text>
</comment>
<dbReference type="CDD" id="cd03786">
    <property type="entry name" value="GTB_UDP-GlcNAc_2-Epimerase"/>
    <property type="match status" value="1"/>
</dbReference>
<accession>A0ABV3QC75</accession>
<comment type="similarity">
    <text evidence="3 5">Belongs to the UDP-N-acetylglucosamine 2-epimerase family.</text>
</comment>
<evidence type="ECO:0000259" key="6">
    <source>
        <dbReference type="Pfam" id="PF02350"/>
    </source>
</evidence>
<dbReference type="Pfam" id="PF02350">
    <property type="entry name" value="Epimerase_2"/>
    <property type="match status" value="1"/>
</dbReference>
<dbReference type="PANTHER" id="PTHR43174:SF2">
    <property type="entry name" value="UDP-N-ACETYLGLUCOSAMINE 2-EPIMERASE"/>
    <property type="match status" value="1"/>
</dbReference>
<evidence type="ECO:0000256" key="3">
    <source>
        <dbReference type="ARBA" id="ARBA00038209"/>
    </source>
</evidence>
<dbReference type="EMBL" id="JBFOHK010000001">
    <property type="protein sequence ID" value="MEW9571392.1"/>
    <property type="molecule type" value="Genomic_DNA"/>
</dbReference>
<sequence>MKEAKHILCIVGTRPEGIKMAPLIQALKREPWARVTVLATAQHRALLDQVLALFGIVPDVDLDIMRPNQALPELTARLITALDEKFGELAPDVVLAQGDTTTVMTAALVAFYRRIPFGHVEAGLRTHDLDNPFPEEMNRLVAGHLARWHFVPTERSRQNLLREGIADAAIHVTGNTVIDALLEVAAADWPLDIQLDAGKRLVLVTAHRRENFGEPFRAVCCAIRQLVDRYPDIEVLYPVHPNPNVRATAHELLGDHPRIRLCPPLDYAPFVEAQKRAHLILTDSGGVQEEAPALGKPVLVLRTETERPEAVDEGVVRLVGTDEAHIVAEASRLLDSEAAYREMARGVSPYGDGMAARRIVDVLRDALCADTGGS</sequence>
<dbReference type="GO" id="GO:0008761">
    <property type="term" value="F:UDP-N-acetylglucosamine 2-epimerase activity"/>
    <property type="evidence" value="ECO:0007669"/>
    <property type="project" value="UniProtKB-EC"/>
</dbReference>
<dbReference type="Gene3D" id="3.40.50.2000">
    <property type="entry name" value="Glycogen Phosphorylase B"/>
    <property type="match status" value="2"/>
</dbReference>
<evidence type="ECO:0000256" key="4">
    <source>
        <dbReference type="ARBA" id="ARBA00038858"/>
    </source>
</evidence>
<dbReference type="EC" id="5.1.3.14" evidence="4"/>
<protein>
    <recommendedName>
        <fullName evidence="4">UDP-N-acetylglucosamine 2-epimerase (non-hydrolyzing)</fullName>
        <ecNumber evidence="4">5.1.3.14</ecNumber>
    </recommendedName>
</protein>
<gene>
    <name evidence="7" type="primary">wecB</name>
    <name evidence="7" type="ORF">ABQJ54_06495</name>
</gene>
<reference evidence="7 8" key="1">
    <citation type="submission" date="2024-06" db="EMBL/GenBank/DDBJ databases">
        <authorList>
            <person name="Woo H."/>
        </authorList>
    </citation>
    <scope>NUCLEOTIDE SEQUENCE [LARGE SCALE GENOMIC DNA]</scope>
    <source>
        <strain evidence="7 8">Si-c</strain>
    </source>
</reference>
<evidence type="ECO:0000256" key="1">
    <source>
        <dbReference type="ARBA" id="ARBA00023235"/>
    </source>
</evidence>
<keyword evidence="1 5" id="KW-0413">Isomerase</keyword>
<keyword evidence="8" id="KW-1185">Reference proteome</keyword>
<dbReference type="Proteomes" id="UP001556220">
    <property type="component" value="Unassembled WGS sequence"/>
</dbReference>
<dbReference type="InterPro" id="IPR003331">
    <property type="entry name" value="UDP_GlcNAc_Epimerase_2_dom"/>
</dbReference>
<comment type="catalytic activity">
    <reaction evidence="2">
        <text>UDP-N-acetyl-alpha-D-glucosamine = UDP-N-acetyl-alpha-D-mannosamine</text>
        <dbReference type="Rhea" id="RHEA:17213"/>
        <dbReference type="ChEBI" id="CHEBI:57705"/>
        <dbReference type="ChEBI" id="CHEBI:68623"/>
        <dbReference type="EC" id="5.1.3.14"/>
    </reaction>
</comment>
<dbReference type="RefSeq" id="WP_367853434.1">
    <property type="nucleotide sequence ID" value="NZ_JBFOHK010000001.1"/>
</dbReference>
<organism evidence="7 8">
    <name type="scientific">Rhodanobacter lycopersici</name>
    <dbReference type="NCBI Taxonomy" id="3162487"/>
    <lineage>
        <taxon>Bacteria</taxon>
        <taxon>Pseudomonadati</taxon>
        <taxon>Pseudomonadota</taxon>
        <taxon>Gammaproteobacteria</taxon>
        <taxon>Lysobacterales</taxon>
        <taxon>Rhodanobacteraceae</taxon>
        <taxon>Rhodanobacter</taxon>
    </lineage>
</organism>
<feature type="domain" description="UDP-N-acetylglucosamine 2-epimerase" evidence="6">
    <location>
        <begin position="25"/>
        <end position="364"/>
    </location>
</feature>
<dbReference type="PANTHER" id="PTHR43174">
    <property type="entry name" value="UDP-N-ACETYLGLUCOSAMINE 2-EPIMERASE"/>
    <property type="match status" value="1"/>
</dbReference>